<evidence type="ECO:0000256" key="1">
    <source>
        <dbReference type="SAM" id="MobiDB-lite"/>
    </source>
</evidence>
<dbReference type="SUPFAM" id="SSF74653">
    <property type="entry name" value="TolA/TonB C-terminal domain"/>
    <property type="match status" value="1"/>
</dbReference>
<dbReference type="Gene3D" id="3.30.1150.10">
    <property type="match status" value="1"/>
</dbReference>
<feature type="compositionally biased region" description="Pro residues" evidence="1">
    <location>
        <begin position="67"/>
        <end position="77"/>
    </location>
</feature>
<reference evidence="3" key="1">
    <citation type="journal article" date="2013" name="Genome Announc.">
        <title>Draft Genome Sequence of the Dimorphic Prosthecate Bacterium Brevundimonas abyssalis TAR-001T.</title>
        <authorList>
            <person name="Tsubouchi T."/>
            <person name="Nishi S."/>
            <person name="Usui K."/>
            <person name="Shimane Y."/>
            <person name="Takaki Y."/>
            <person name="Maruyama T."/>
            <person name="Hatada Y."/>
        </authorList>
    </citation>
    <scope>NUCLEOTIDE SEQUENCE [LARGE SCALE GENOMIC DNA]</scope>
    <source>
        <strain evidence="3">TAR-001</strain>
    </source>
</reference>
<proteinExistence type="predicted"/>
<dbReference type="EMBL" id="BATC01000041">
    <property type="protein sequence ID" value="GAD59861.1"/>
    <property type="molecule type" value="Genomic_DNA"/>
</dbReference>
<comment type="caution">
    <text evidence="2">The sequence shown here is derived from an EMBL/GenBank/DDBJ whole genome shotgun (WGS) entry which is preliminary data.</text>
</comment>
<name>A0A8E0TT15_9CAUL</name>
<feature type="compositionally biased region" description="Pro residues" evidence="1">
    <location>
        <begin position="20"/>
        <end position="50"/>
    </location>
</feature>
<feature type="region of interest" description="Disordered" evidence="1">
    <location>
        <begin position="18"/>
        <end position="149"/>
    </location>
</feature>
<dbReference type="Proteomes" id="UP000016569">
    <property type="component" value="Unassembled WGS sequence"/>
</dbReference>
<feature type="compositionally biased region" description="Low complexity" evidence="1">
    <location>
        <begin position="99"/>
        <end position="125"/>
    </location>
</feature>
<keyword evidence="3" id="KW-1185">Reference proteome</keyword>
<sequence length="221" mass="23499">MLGVGLAHVALLAVLTRSQPLPPDPPLPPIEVFLVPPPEPEPEPPPPDPSPEGGGRAPAAPSVVHTPPNPPPEPPEIIAPIEQRPSPRSMSAPPPRKAPSPAWARAGRGPAQAREPARATAPARAAVRRRSSAAPPWARSRPAHPPGARSVYGRVSLSCVIRLDQYLDQCRVVSESPPGRGFGEAGLVVSRYFRFRPPTQGGRPVEGRRVVVGVDFGRPRR</sequence>
<feature type="compositionally biased region" description="Low complexity" evidence="1">
    <location>
        <begin position="78"/>
        <end position="91"/>
    </location>
</feature>
<evidence type="ECO:0000313" key="3">
    <source>
        <dbReference type="Proteomes" id="UP000016569"/>
    </source>
</evidence>
<dbReference type="AlphaFoldDB" id="A0A8E0TT15"/>
<accession>A0A8E0TT15</accession>
<evidence type="ECO:0000313" key="2">
    <source>
        <dbReference type="EMBL" id="GAD59861.1"/>
    </source>
</evidence>
<protein>
    <submittedName>
        <fullName evidence="2">Ferric siderophore transport system, periplasmic binding protein TonB</fullName>
    </submittedName>
</protein>
<organism evidence="2 3">
    <name type="scientific">Brevundimonas abyssalis TAR-001</name>
    <dbReference type="NCBI Taxonomy" id="1391729"/>
    <lineage>
        <taxon>Bacteria</taxon>
        <taxon>Pseudomonadati</taxon>
        <taxon>Pseudomonadota</taxon>
        <taxon>Alphaproteobacteria</taxon>
        <taxon>Caulobacterales</taxon>
        <taxon>Caulobacteraceae</taxon>
        <taxon>Brevundimonas</taxon>
    </lineage>
</organism>
<gene>
    <name evidence="2" type="ORF">MBEBAB_2111</name>
</gene>